<protein>
    <submittedName>
        <fullName evidence="2">Myb-like domain, Myb/SANT-like DNA-binding domain protein</fullName>
    </submittedName>
</protein>
<keyword evidence="3" id="KW-1185">Reference proteome</keyword>
<keyword evidence="2" id="KW-0238">DNA-binding</keyword>
<feature type="compositionally biased region" description="Pro residues" evidence="1">
    <location>
        <begin position="68"/>
        <end position="87"/>
    </location>
</feature>
<comment type="caution">
    <text evidence="2">The sequence shown here is derived from an EMBL/GenBank/DDBJ whole genome shotgun (WGS) entry which is preliminary data.</text>
</comment>
<dbReference type="PANTHER" id="PTHR45023:SF13">
    <property type="entry name" value="PUTATIVE-RELATED"/>
    <property type="match status" value="1"/>
</dbReference>
<accession>A0A2U1M8T4</accession>
<feature type="region of interest" description="Disordered" evidence="1">
    <location>
        <begin position="11"/>
        <end position="33"/>
    </location>
</feature>
<name>A0A2U1M8T4_ARTAN</name>
<dbReference type="EMBL" id="PKPP01006103">
    <property type="protein sequence ID" value="PWA57655.1"/>
    <property type="molecule type" value="Genomic_DNA"/>
</dbReference>
<gene>
    <name evidence="2" type="ORF">CTI12_AA299800</name>
</gene>
<dbReference type="Proteomes" id="UP000245207">
    <property type="component" value="Unassembled WGS sequence"/>
</dbReference>
<sequence length="329" mass="36531">MWDCGPSIPPYSALPHKKSISPPPTHPGTTTPGCNARIKGTCGGCGAACRDETRPPNFRGIRHNKTSPHPPKYLAPSPSPSGLPPDPTQGDDCSSGINVVKENTKTKADKKAWTSAEEVALAKAWIHISTCKKVGMEQGRDKFWERILEHFSEAMGGTPRTRHGLNTKWKTMNAAMGDFNGLYIQQCSIFVQITFAEDNCHNAETGVKKLENQPICAVWTKMYGASPFQEQKRVLLSAVQGNVLFKAASKSIDRVLQPQQRSLLTEAEGLQTGCEALHQVEDVCSRKEWKSNDQESRRLVYCKPANSNAKEVFKRLERTKRRWKVVMIG</sequence>
<organism evidence="2 3">
    <name type="scientific">Artemisia annua</name>
    <name type="common">Sweet wormwood</name>
    <dbReference type="NCBI Taxonomy" id="35608"/>
    <lineage>
        <taxon>Eukaryota</taxon>
        <taxon>Viridiplantae</taxon>
        <taxon>Streptophyta</taxon>
        <taxon>Embryophyta</taxon>
        <taxon>Tracheophyta</taxon>
        <taxon>Spermatophyta</taxon>
        <taxon>Magnoliopsida</taxon>
        <taxon>eudicotyledons</taxon>
        <taxon>Gunneridae</taxon>
        <taxon>Pentapetalae</taxon>
        <taxon>asterids</taxon>
        <taxon>campanulids</taxon>
        <taxon>Asterales</taxon>
        <taxon>Asteraceae</taxon>
        <taxon>Asteroideae</taxon>
        <taxon>Anthemideae</taxon>
        <taxon>Artemisiinae</taxon>
        <taxon>Artemisia</taxon>
    </lineage>
</organism>
<evidence type="ECO:0000313" key="2">
    <source>
        <dbReference type="EMBL" id="PWA57655.1"/>
    </source>
</evidence>
<dbReference type="PANTHER" id="PTHR45023">
    <property type="match status" value="1"/>
</dbReference>
<reference evidence="2 3" key="1">
    <citation type="journal article" date="2018" name="Mol. Plant">
        <title>The genome of Artemisia annua provides insight into the evolution of Asteraceae family and artemisinin biosynthesis.</title>
        <authorList>
            <person name="Shen Q."/>
            <person name="Zhang L."/>
            <person name="Liao Z."/>
            <person name="Wang S."/>
            <person name="Yan T."/>
            <person name="Shi P."/>
            <person name="Liu M."/>
            <person name="Fu X."/>
            <person name="Pan Q."/>
            <person name="Wang Y."/>
            <person name="Lv Z."/>
            <person name="Lu X."/>
            <person name="Zhang F."/>
            <person name="Jiang W."/>
            <person name="Ma Y."/>
            <person name="Chen M."/>
            <person name="Hao X."/>
            <person name="Li L."/>
            <person name="Tang Y."/>
            <person name="Lv G."/>
            <person name="Zhou Y."/>
            <person name="Sun X."/>
            <person name="Brodelius P.E."/>
            <person name="Rose J.K.C."/>
            <person name="Tang K."/>
        </authorList>
    </citation>
    <scope>NUCLEOTIDE SEQUENCE [LARGE SCALE GENOMIC DNA]</scope>
    <source>
        <strain evidence="3">cv. Huhao1</strain>
        <tissue evidence="2">Leaf</tissue>
    </source>
</reference>
<proteinExistence type="predicted"/>
<dbReference type="AlphaFoldDB" id="A0A2U1M8T4"/>
<evidence type="ECO:0000313" key="3">
    <source>
        <dbReference type="Proteomes" id="UP000245207"/>
    </source>
</evidence>
<feature type="region of interest" description="Disordered" evidence="1">
    <location>
        <begin position="53"/>
        <end position="94"/>
    </location>
</feature>
<dbReference type="GO" id="GO:0003677">
    <property type="term" value="F:DNA binding"/>
    <property type="evidence" value="ECO:0007669"/>
    <property type="project" value="UniProtKB-KW"/>
</dbReference>
<evidence type="ECO:0000256" key="1">
    <source>
        <dbReference type="SAM" id="MobiDB-lite"/>
    </source>
</evidence>